<dbReference type="GO" id="GO:0032259">
    <property type="term" value="P:methylation"/>
    <property type="evidence" value="ECO:0007669"/>
    <property type="project" value="UniProtKB-KW"/>
</dbReference>
<dbReference type="GO" id="GO:0008757">
    <property type="term" value="F:S-adenosylmethionine-dependent methyltransferase activity"/>
    <property type="evidence" value="ECO:0007669"/>
    <property type="project" value="InterPro"/>
</dbReference>
<accession>A0A4Y3WUR8</accession>
<dbReference type="Pfam" id="PF08241">
    <property type="entry name" value="Methyltransf_11"/>
    <property type="match status" value="1"/>
</dbReference>
<protein>
    <submittedName>
        <fullName evidence="5">Type 11 methyltransferase</fullName>
    </submittedName>
</protein>
<name>A0A4Y3WUR8_9PSEU</name>
<gene>
    <name evidence="5" type="ORF">PHY01_48560</name>
</gene>
<dbReference type="EMBL" id="BJNG01000048">
    <property type="protein sequence ID" value="GEC22573.1"/>
    <property type="molecule type" value="Genomic_DNA"/>
</dbReference>
<keyword evidence="6" id="KW-1185">Reference proteome</keyword>
<dbReference type="PANTHER" id="PTHR44942">
    <property type="entry name" value="METHYLTRANSF_11 DOMAIN-CONTAINING PROTEIN"/>
    <property type="match status" value="1"/>
</dbReference>
<dbReference type="AlphaFoldDB" id="A0A4Y3WUR8"/>
<dbReference type="SUPFAM" id="SSF53335">
    <property type="entry name" value="S-adenosyl-L-methionine-dependent methyltransferases"/>
    <property type="match status" value="1"/>
</dbReference>
<dbReference type="InterPro" id="IPR029063">
    <property type="entry name" value="SAM-dependent_MTases_sf"/>
</dbReference>
<dbReference type="CDD" id="cd02440">
    <property type="entry name" value="AdoMet_MTases"/>
    <property type="match status" value="1"/>
</dbReference>
<proteinExistence type="inferred from homology"/>
<evidence type="ECO:0000256" key="2">
    <source>
        <dbReference type="ARBA" id="ARBA00022603"/>
    </source>
</evidence>
<organism evidence="5 6">
    <name type="scientific">Pseudonocardia hydrocarbonoxydans</name>
    <dbReference type="NCBI Taxonomy" id="76726"/>
    <lineage>
        <taxon>Bacteria</taxon>
        <taxon>Bacillati</taxon>
        <taxon>Actinomycetota</taxon>
        <taxon>Actinomycetes</taxon>
        <taxon>Pseudonocardiales</taxon>
        <taxon>Pseudonocardiaceae</taxon>
        <taxon>Pseudonocardia</taxon>
    </lineage>
</organism>
<dbReference type="PANTHER" id="PTHR44942:SF4">
    <property type="entry name" value="METHYLTRANSFERASE TYPE 11 DOMAIN-CONTAINING PROTEIN"/>
    <property type="match status" value="1"/>
</dbReference>
<feature type="domain" description="Methyltransferase type 11" evidence="4">
    <location>
        <begin position="32"/>
        <end position="120"/>
    </location>
</feature>
<reference evidence="5 6" key="1">
    <citation type="submission" date="2019-06" db="EMBL/GenBank/DDBJ databases">
        <title>Whole genome shotgun sequence of Pseudonocardia hydrocarbonoxydans NBRC 14498.</title>
        <authorList>
            <person name="Hosoyama A."/>
            <person name="Uohara A."/>
            <person name="Ohji S."/>
            <person name="Ichikawa N."/>
        </authorList>
    </citation>
    <scope>NUCLEOTIDE SEQUENCE [LARGE SCALE GENOMIC DNA]</scope>
    <source>
        <strain evidence="5 6">NBRC 14498</strain>
    </source>
</reference>
<evidence type="ECO:0000313" key="5">
    <source>
        <dbReference type="EMBL" id="GEC22573.1"/>
    </source>
</evidence>
<comment type="similarity">
    <text evidence="1">Belongs to the methyltransferase superfamily.</text>
</comment>
<evidence type="ECO:0000259" key="4">
    <source>
        <dbReference type="Pfam" id="PF08241"/>
    </source>
</evidence>
<dbReference type="Gene3D" id="3.40.50.150">
    <property type="entry name" value="Vaccinia Virus protein VP39"/>
    <property type="match status" value="1"/>
</dbReference>
<dbReference type="Proteomes" id="UP000320338">
    <property type="component" value="Unassembled WGS sequence"/>
</dbReference>
<evidence type="ECO:0000313" key="6">
    <source>
        <dbReference type="Proteomes" id="UP000320338"/>
    </source>
</evidence>
<sequence>MAAAYAAHRPGYPDEAVAWALAPVAVGSPHVLDLGAGTGKLSEALAGRAEVTAVDPDPAMLDELRARLPGVRALVGGAEDVPLPAAAVDAVLVGQAWHWFDRDRATAEIVRVLRPGGVLALVRNDEDPDAPLLGPFLRADPLSAPEVGHDHGRVPPVHDLLGEVTQRRFPNPRPTDVDAEIARLGTYSWMLAADPAERAAFERRVRDHLGDRPGRFTLPLVTTVQRAQRR</sequence>
<evidence type="ECO:0000256" key="3">
    <source>
        <dbReference type="ARBA" id="ARBA00022679"/>
    </source>
</evidence>
<keyword evidence="2 5" id="KW-0489">Methyltransferase</keyword>
<keyword evidence="3 5" id="KW-0808">Transferase</keyword>
<comment type="caution">
    <text evidence="5">The sequence shown here is derived from an EMBL/GenBank/DDBJ whole genome shotgun (WGS) entry which is preliminary data.</text>
</comment>
<evidence type="ECO:0000256" key="1">
    <source>
        <dbReference type="ARBA" id="ARBA00008361"/>
    </source>
</evidence>
<dbReference type="InterPro" id="IPR013216">
    <property type="entry name" value="Methyltransf_11"/>
</dbReference>
<dbReference type="InterPro" id="IPR051052">
    <property type="entry name" value="Diverse_substrate_MTase"/>
</dbReference>